<evidence type="ECO:0008006" key="6">
    <source>
        <dbReference type="Google" id="ProtNLM"/>
    </source>
</evidence>
<gene>
    <name evidence="4" type="ORF">HID58_004021</name>
</gene>
<keyword evidence="2" id="KW-0378">Hydrolase</keyword>
<dbReference type="PANTHER" id="PTHR13620:SF77">
    <property type="entry name" value="3'-5' EXONUCLEASE DOMAIN-CONTAINING PROTEIN"/>
    <property type="match status" value="1"/>
</dbReference>
<dbReference type="PANTHER" id="PTHR13620">
    <property type="entry name" value="3-5 EXONUCLEASE"/>
    <property type="match status" value="1"/>
</dbReference>
<dbReference type="InterPro" id="IPR012337">
    <property type="entry name" value="RNaseH-like_sf"/>
</dbReference>
<comment type="caution">
    <text evidence="4">The sequence shown here is derived from an EMBL/GenBank/DDBJ whole genome shotgun (WGS) entry which is preliminary data.</text>
</comment>
<dbReference type="Proteomes" id="UP000824890">
    <property type="component" value="Unassembled WGS sequence"/>
</dbReference>
<dbReference type="Gene3D" id="3.30.420.10">
    <property type="entry name" value="Ribonuclease H-like superfamily/Ribonuclease H"/>
    <property type="match status" value="1"/>
</dbReference>
<evidence type="ECO:0000256" key="1">
    <source>
        <dbReference type="ARBA" id="ARBA00022722"/>
    </source>
</evidence>
<accession>A0ABQ7XIC0</accession>
<proteinExistence type="predicted"/>
<dbReference type="EMBL" id="JAGKQM010000038">
    <property type="protein sequence ID" value="KAH0855631.1"/>
    <property type="molecule type" value="Genomic_DNA"/>
</dbReference>
<name>A0ABQ7XIC0_BRANA</name>
<dbReference type="InterPro" id="IPR036397">
    <property type="entry name" value="RNaseH_sf"/>
</dbReference>
<evidence type="ECO:0000256" key="3">
    <source>
        <dbReference type="SAM" id="MobiDB-lite"/>
    </source>
</evidence>
<evidence type="ECO:0000313" key="4">
    <source>
        <dbReference type="EMBL" id="KAH0855631.1"/>
    </source>
</evidence>
<protein>
    <recommendedName>
        <fullName evidence="6">3'-5' exonuclease domain-containing protein</fullName>
    </recommendedName>
</protein>
<evidence type="ECO:0000256" key="2">
    <source>
        <dbReference type="ARBA" id="ARBA00022801"/>
    </source>
</evidence>
<dbReference type="SUPFAM" id="SSF53098">
    <property type="entry name" value="Ribonuclease H-like"/>
    <property type="match status" value="1"/>
</dbReference>
<keyword evidence="1" id="KW-0540">Nuclease</keyword>
<feature type="region of interest" description="Disordered" evidence="3">
    <location>
        <begin position="1"/>
        <end position="26"/>
    </location>
</feature>
<reference evidence="4 5" key="1">
    <citation type="submission" date="2021-05" db="EMBL/GenBank/DDBJ databases">
        <title>Genome Assembly of Synthetic Allotetraploid Brassica napus Reveals Homoeologous Exchanges between Subgenomes.</title>
        <authorList>
            <person name="Davis J.T."/>
        </authorList>
    </citation>
    <scope>NUCLEOTIDE SEQUENCE [LARGE SCALE GENOMIC DNA]</scope>
    <source>
        <strain evidence="5">cv. Da-Ae</strain>
        <tissue evidence="4">Seedling</tissue>
    </source>
</reference>
<evidence type="ECO:0000313" key="5">
    <source>
        <dbReference type="Proteomes" id="UP000824890"/>
    </source>
</evidence>
<dbReference type="InterPro" id="IPR051132">
    <property type="entry name" value="3-5_Exonuclease_domain"/>
</dbReference>
<organism evidence="4 5">
    <name type="scientific">Brassica napus</name>
    <name type="common">Rape</name>
    <dbReference type="NCBI Taxonomy" id="3708"/>
    <lineage>
        <taxon>Eukaryota</taxon>
        <taxon>Viridiplantae</taxon>
        <taxon>Streptophyta</taxon>
        <taxon>Embryophyta</taxon>
        <taxon>Tracheophyta</taxon>
        <taxon>Spermatophyta</taxon>
        <taxon>Magnoliopsida</taxon>
        <taxon>eudicotyledons</taxon>
        <taxon>Gunneridae</taxon>
        <taxon>Pentapetalae</taxon>
        <taxon>rosids</taxon>
        <taxon>malvids</taxon>
        <taxon>Brassicales</taxon>
        <taxon>Brassicaceae</taxon>
        <taxon>Brassiceae</taxon>
        <taxon>Brassica</taxon>
    </lineage>
</organism>
<sequence>MDATNHKTNQREKQSNGSNDQIHGGRQVSPSLLHQLLWTKLGCHLHSLRHQAVDPRRRLPSPSFALFTPSRRWSRRSVDTVMPRREKAGITRHRLEIGELLDESEGSFVFEGIVEECMGLEGVRLDRKISKSDWSVTTSAKSSVGGCLCSFKLGVDARLWQSVIVFPSLLHISELVKQIKWLQRSEPSRTTNLTIPLCRFLWRRFDSTLTPPTLDDGSETCLYIVTVVRALVTLLSLESASSGHPTLMLCVGTSCLIIQLSHCKRVPDIIPRFLTDPNTTFVGIRNCQDAKRLARTRHQLEIGELLDARMYVVDSQGRSLRVVRLRRLLRMYGFRGVKLDRGISRSDWSVEYLSNDQILQVSVDAYVCFKLDVSARLCKLNFKRCIEVTNVLYRDLSSL</sequence>
<keyword evidence="5" id="KW-1185">Reference proteome</keyword>